<dbReference type="NCBIfam" id="NF009071">
    <property type="entry name" value="PRK12406.1"/>
    <property type="match status" value="1"/>
</dbReference>
<name>A0ABS6B889_9NOCA</name>
<evidence type="ECO:0000259" key="3">
    <source>
        <dbReference type="Pfam" id="PF00501"/>
    </source>
</evidence>
<comment type="similarity">
    <text evidence="1">Belongs to the ATP-dependent AMP-binding enzyme family.</text>
</comment>
<dbReference type="SUPFAM" id="SSF56801">
    <property type="entry name" value="Acetyl-CoA synthetase-like"/>
    <property type="match status" value="1"/>
</dbReference>
<dbReference type="Pfam" id="PF00501">
    <property type="entry name" value="AMP-binding"/>
    <property type="match status" value="1"/>
</dbReference>
<feature type="domain" description="AMP-dependent synthetase/ligase" evidence="3">
    <location>
        <begin position="23"/>
        <end position="368"/>
    </location>
</feature>
<organism evidence="5 6">
    <name type="scientific">Nocardia albiluteola</name>
    <dbReference type="NCBI Taxonomy" id="2842303"/>
    <lineage>
        <taxon>Bacteria</taxon>
        <taxon>Bacillati</taxon>
        <taxon>Actinomycetota</taxon>
        <taxon>Actinomycetes</taxon>
        <taxon>Mycobacteriales</taxon>
        <taxon>Nocardiaceae</taxon>
        <taxon>Nocardia</taxon>
    </lineage>
</organism>
<dbReference type="PANTHER" id="PTHR43201:SF5">
    <property type="entry name" value="MEDIUM-CHAIN ACYL-COA LIGASE ACSF2, MITOCHONDRIAL"/>
    <property type="match status" value="1"/>
</dbReference>
<proteinExistence type="inferred from homology"/>
<sequence length="517" mass="55961">MPGPRGRGMTALLIAGERVLAPSELDEQVRRAAIAMASIGIGAGDAVALLLRNDFPFFAASLAARRLGAYATPMNWHATPEEVSYVLRDSGAKLLIGHRDLLSPLTSLTGLPPVIEAAVPREIAAAYGLTPGASLRGATPWDDWLSGAHCDALPEQPFGPSAMFYTSGTTGRPKGVRRRPATPENGAAQQIILEAAYGLSADRPMVVMMTGPMYHSAPNSYGFAAAGLAETIVLQPRFEAEQLLALVDEHRVTHMHMVPTMFIRLLKLPEEVRARYDLSSLRFVVHGAAPCPVDVERRMIEWWGPVINEYYGSTETGLMTAHDSATALARPGTVGRALPGVTLRILGDDGKPLPPKGIGDVYVRSEAVPDFTYHGRQDERDAMERDALLTVGDIGWLDEAGYLFLCDRRRDMIISGGVNIYPAEIESALLAIAGVRDCAVFGIPDDEFGESVCAWIEPEEGAVLTGDAVCDALAATLSKFKLPKVVEFATELPREDSGKIFKRRLREPYWSGTDRAI</sequence>
<dbReference type="PANTHER" id="PTHR43201">
    <property type="entry name" value="ACYL-COA SYNTHETASE"/>
    <property type="match status" value="1"/>
</dbReference>
<dbReference type="InterPro" id="IPR000873">
    <property type="entry name" value="AMP-dep_synth/lig_dom"/>
</dbReference>
<keyword evidence="2" id="KW-0436">Ligase</keyword>
<dbReference type="InterPro" id="IPR025110">
    <property type="entry name" value="AMP-bd_C"/>
</dbReference>
<dbReference type="RefSeq" id="WP_215922618.1">
    <property type="nucleotide sequence ID" value="NZ_JAHKNI010000015.1"/>
</dbReference>
<dbReference type="Gene3D" id="3.30.300.30">
    <property type="match status" value="1"/>
</dbReference>
<accession>A0ABS6B889</accession>
<dbReference type="InterPro" id="IPR042099">
    <property type="entry name" value="ANL_N_sf"/>
</dbReference>
<dbReference type="Gene3D" id="3.40.50.12780">
    <property type="entry name" value="N-terminal domain of ligase-like"/>
    <property type="match status" value="1"/>
</dbReference>
<dbReference type="InterPro" id="IPR020845">
    <property type="entry name" value="AMP-binding_CS"/>
</dbReference>
<reference evidence="5 6" key="1">
    <citation type="submission" date="2021-06" db="EMBL/GenBank/DDBJ databases">
        <title>Actinomycetes sequencing.</title>
        <authorList>
            <person name="Shan Q."/>
        </authorList>
    </citation>
    <scope>NUCLEOTIDE SEQUENCE [LARGE SCALE GENOMIC DNA]</scope>
    <source>
        <strain evidence="5 6">NEAU-G5</strain>
    </source>
</reference>
<comment type="caution">
    <text evidence="5">The sequence shown here is derived from an EMBL/GenBank/DDBJ whole genome shotgun (WGS) entry which is preliminary data.</text>
</comment>
<dbReference type="Pfam" id="PF13193">
    <property type="entry name" value="AMP-binding_C"/>
    <property type="match status" value="1"/>
</dbReference>
<protein>
    <submittedName>
        <fullName evidence="5">AMP-binding protein</fullName>
    </submittedName>
</protein>
<dbReference type="InterPro" id="IPR045851">
    <property type="entry name" value="AMP-bd_C_sf"/>
</dbReference>
<evidence type="ECO:0000313" key="5">
    <source>
        <dbReference type="EMBL" id="MBU3066530.1"/>
    </source>
</evidence>
<gene>
    <name evidence="5" type="ORF">KO481_34045</name>
</gene>
<dbReference type="Proteomes" id="UP000733379">
    <property type="component" value="Unassembled WGS sequence"/>
</dbReference>
<evidence type="ECO:0000256" key="1">
    <source>
        <dbReference type="ARBA" id="ARBA00006432"/>
    </source>
</evidence>
<dbReference type="EMBL" id="JAHKNI010000015">
    <property type="protein sequence ID" value="MBU3066530.1"/>
    <property type="molecule type" value="Genomic_DNA"/>
</dbReference>
<dbReference type="PROSITE" id="PS00455">
    <property type="entry name" value="AMP_BINDING"/>
    <property type="match status" value="1"/>
</dbReference>
<evidence type="ECO:0000259" key="4">
    <source>
        <dbReference type="Pfam" id="PF13193"/>
    </source>
</evidence>
<evidence type="ECO:0000256" key="2">
    <source>
        <dbReference type="ARBA" id="ARBA00022598"/>
    </source>
</evidence>
<keyword evidence="6" id="KW-1185">Reference proteome</keyword>
<feature type="domain" description="AMP-binding enzyme C-terminal" evidence="4">
    <location>
        <begin position="424"/>
        <end position="499"/>
    </location>
</feature>
<evidence type="ECO:0000313" key="6">
    <source>
        <dbReference type="Proteomes" id="UP000733379"/>
    </source>
</evidence>